<dbReference type="EMBL" id="JAFCIX010000575">
    <property type="protein sequence ID" value="KAH6586216.1"/>
    <property type="molecule type" value="Genomic_DNA"/>
</dbReference>
<feature type="chain" id="PRO_5047127026" evidence="2">
    <location>
        <begin position="21"/>
        <end position="117"/>
    </location>
</feature>
<dbReference type="Proteomes" id="UP001648503">
    <property type="component" value="Unassembled WGS sequence"/>
</dbReference>
<feature type="region of interest" description="Disordered" evidence="1">
    <location>
        <begin position="32"/>
        <end position="117"/>
    </location>
</feature>
<evidence type="ECO:0000313" key="3">
    <source>
        <dbReference type="EMBL" id="KAH6586216.1"/>
    </source>
</evidence>
<evidence type="ECO:0000256" key="2">
    <source>
        <dbReference type="SAM" id="SignalP"/>
    </source>
</evidence>
<sequence length="117" mass="12588">MKPFILTLVAILTTSTATLALPTVTYADQSFLERRAGDDDPSTPPTQVESSSLPAGGQNRDPPTQSKTTIMPSPSKTPPPTRPQSKIAPLFSRPKTPPPTRPQSKIAPLFSRPKRKG</sequence>
<keyword evidence="4" id="KW-1185">Reference proteome</keyword>
<gene>
    <name evidence="3" type="ORF">BASA50_000681</name>
</gene>
<name>A0ABQ8ETN2_9FUNG</name>
<comment type="caution">
    <text evidence="3">The sequence shown here is derived from an EMBL/GenBank/DDBJ whole genome shotgun (WGS) entry which is preliminary data.</text>
</comment>
<evidence type="ECO:0000313" key="4">
    <source>
        <dbReference type="Proteomes" id="UP001648503"/>
    </source>
</evidence>
<protein>
    <submittedName>
        <fullName evidence="3">Uncharacterized protein</fullName>
    </submittedName>
</protein>
<proteinExistence type="predicted"/>
<reference evidence="3 4" key="1">
    <citation type="submission" date="2021-02" db="EMBL/GenBank/DDBJ databases">
        <title>Variation within the Batrachochytrium salamandrivorans European outbreak.</title>
        <authorList>
            <person name="Kelly M."/>
            <person name="Pasmans F."/>
            <person name="Shea T.P."/>
            <person name="Munoz J.F."/>
            <person name="Carranza S."/>
            <person name="Cuomo C.A."/>
            <person name="Martel A."/>
        </authorList>
    </citation>
    <scope>NUCLEOTIDE SEQUENCE [LARGE SCALE GENOMIC DNA]</scope>
    <source>
        <strain evidence="3 4">AMFP18/2</strain>
    </source>
</reference>
<keyword evidence="2" id="KW-0732">Signal</keyword>
<evidence type="ECO:0000256" key="1">
    <source>
        <dbReference type="SAM" id="MobiDB-lite"/>
    </source>
</evidence>
<accession>A0ABQ8ETN2</accession>
<organism evidence="3 4">
    <name type="scientific">Batrachochytrium salamandrivorans</name>
    <dbReference type="NCBI Taxonomy" id="1357716"/>
    <lineage>
        <taxon>Eukaryota</taxon>
        <taxon>Fungi</taxon>
        <taxon>Fungi incertae sedis</taxon>
        <taxon>Chytridiomycota</taxon>
        <taxon>Chytridiomycota incertae sedis</taxon>
        <taxon>Chytridiomycetes</taxon>
        <taxon>Rhizophydiales</taxon>
        <taxon>Rhizophydiales incertae sedis</taxon>
        <taxon>Batrachochytrium</taxon>
    </lineage>
</organism>
<feature type="signal peptide" evidence="2">
    <location>
        <begin position="1"/>
        <end position="20"/>
    </location>
</feature>